<dbReference type="Proteomes" id="UP001460072">
    <property type="component" value="Unassembled WGS sequence"/>
</dbReference>
<gene>
    <name evidence="2" type="ORF">WFZ85_11305</name>
</gene>
<reference evidence="2 3" key="1">
    <citation type="submission" date="2024-03" db="EMBL/GenBank/DDBJ databases">
        <title>Two novel species of the genus Flavobacterium exhibiting potentially degradation of complex polysaccharides.</title>
        <authorList>
            <person name="Lian X."/>
        </authorList>
    </citation>
    <scope>NUCLEOTIDE SEQUENCE [LARGE SCALE GENOMIC DNA]</scope>
    <source>
        <strain evidence="3">j3</strain>
    </source>
</reference>
<comment type="caution">
    <text evidence="2">The sequence shown here is derived from an EMBL/GenBank/DDBJ whole genome shotgun (WGS) entry which is preliminary data.</text>
</comment>
<feature type="transmembrane region" description="Helical" evidence="1">
    <location>
        <begin position="110"/>
        <end position="128"/>
    </location>
</feature>
<protein>
    <submittedName>
        <fullName evidence="2">DUF2975 domain-containing protein</fullName>
    </submittedName>
</protein>
<keyword evidence="3" id="KW-1185">Reference proteome</keyword>
<accession>A0ABU9N666</accession>
<name>A0ABU9N666_9FLAO</name>
<proteinExistence type="predicted"/>
<evidence type="ECO:0000313" key="2">
    <source>
        <dbReference type="EMBL" id="MEM0543204.1"/>
    </source>
</evidence>
<dbReference type="EMBL" id="JBCGDO010000015">
    <property type="protein sequence ID" value="MEM0543204.1"/>
    <property type="molecule type" value="Genomic_DNA"/>
</dbReference>
<keyword evidence="1" id="KW-1133">Transmembrane helix</keyword>
<dbReference type="InterPro" id="IPR021354">
    <property type="entry name" value="DUF2975"/>
</dbReference>
<feature type="transmembrane region" description="Helical" evidence="1">
    <location>
        <begin position="20"/>
        <end position="46"/>
    </location>
</feature>
<dbReference type="Pfam" id="PF11188">
    <property type="entry name" value="DUF2975"/>
    <property type="match status" value="1"/>
</dbReference>
<evidence type="ECO:0000256" key="1">
    <source>
        <dbReference type="SAM" id="Phobius"/>
    </source>
</evidence>
<keyword evidence="1" id="KW-0472">Membrane</keyword>
<organism evidence="2 3">
    <name type="scientific">Flavobacterium aureirubrum</name>
    <dbReference type="NCBI Taxonomy" id="3133147"/>
    <lineage>
        <taxon>Bacteria</taxon>
        <taxon>Pseudomonadati</taxon>
        <taxon>Bacteroidota</taxon>
        <taxon>Flavobacteriia</taxon>
        <taxon>Flavobacteriales</taxon>
        <taxon>Flavobacteriaceae</taxon>
        <taxon>Flavobacterium</taxon>
    </lineage>
</organism>
<feature type="transmembrane region" description="Helical" evidence="1">
    <location>
        <begin position="66"/>
        <end position="89"/>
    </location>
</feature>
<dbReference type="RefSeq" id="WP_342696400.1">
    <property type="nucleotide sequence ID" value="NZ_JBCGDO010000015.1"/>
</dbReference>
<sequence length="184" mass="21069">MELKITTKHFLKILHLLSWIIFIGLCIEAGGILFNAFFTLIINATAAKSFWQQMDLSNLLEFDKGYFMVTTLLMTVVAILKAILFYLIVKLLHDKKLNLLQPFNNDLKHFVVNISYIAFGIALFSYFGSKHNHWFLEKGISMPDNNSMGFSGADVWLFMGIILLVIAQIFKRGIEIQSENELTI</sequence>
<feature type="transmembrane region" description="Helical" evidence="1">
    <location>
        <begin position="148"/>
        <end position="170"/>
    </location>
</feature>
<evidence type="ECO:0000313" key="3">
    <source>
        <dbReference type="Proteomes" id="UP001460072"/>
    </source>
</evidence>
<keyword evidence="1" id="KW-0812">Transmembrane</keyword>